<evidence type="ECO:0000313" key="6">
    <source>
        <dbReference type="Proteomes" id="UP001148312"/>
    </source>
</evidence>
<feature type="domain" description="Carboxylesterase type B" evidence="4">
    <location>
        <begin position="32"/>
        <end position="529"/>
    </location>
</feature>
<protein>
    <recommendedName>
        <fullName evidence="3">Carboxylic ester hydrolase</fullName>
        <ecNumber evidence="3">3.1.1.-</ecNumber>
    </recommendedName>
</protein>
<evidence type="ECO:0000259" key="4">
    <source>
        <dbReference type="Pfam" id="PF00135"/>
    </source>
</evidence>
<dbReference type="PROSITE" id="PS00122">
    <property type="entry name" value="CARBOXYLESTERASE_B_1"/>
    <property type="match status" value="1"/>
</dbReference>
<evidence type="ECO:0000313" key="5">
    <source>
        <dbReference type="EMBL" id="KAJ5475624.1"/>
    </source>
</evidence>
<dbReference type="RefSeq" id="XP_056787377.1">
    <property type="nucleotide sequence ID" value="XM_056937512.1"/>
</dbReference>
<dbReference type="InterPro" id="IPR019826">
    <property type="entry name" value="Carboxylesterase_B_AS"/>
</dbReference>
<dbReference type="Gene3D" id="3.40.50.1820">
    <property type="entry name" value="alpha/beta hydrolase"/>
    <property type="match status" value="1"/>
</dbReference>
<comment type="similarity">
    <text evidence="1 3">Belongs to the type-B carboxylesterase/lipase family.</text>
</comment>
<dbReference type="AlphaFoldDB" id="A0A9W9WUB1"/>
<reference evidence="5" key="2">
    <citation type="journal article" date="2023" name="IMA Fungus">
        <title>Comparative genomic study of the Penicillium genus elucidates a diverse pangenome and 15 lateral gene transfer events.</title>
        <authorList>
            <person name="Petersen C."/>
            <person name="Sorensen T."/>
            <person name="Nielsen M.R."/>
            <person name="Sondergaard T.E."/>
            <person name="Sorensen J.L."/>
            <person name="Fitzpatrick D.A."/>
            <person name="Frisvad J.C."/>
            <person name="Nielsen K.L."/>
        </authorList>
    </citation>
    <scope>NUCLEOTIDE SEQUENCE</scope>
    <source>
        <strain evidence="5">IBT 30728</strain>
    </source>
</reference>
<evidence type="ECO:0000256" key="1">
    <source>
        <dbReference type="ARBA" id="ARBA00005964"/>
    </source>
</evidence>
<dbReference type="EMBL" id="JAPWDQ010000011">
    <property type="protein sequence ID" value="KAJ5475624.1"/>
    <property type="molecule type" value="Genomic_DNA"/>
</dbReference>
<keyword evidence="3" id="KW-0732">Signal</keyword>
<dbReference type="GO" id="GO:0017000">
    <property type="term" value="P:antibiotic biosynthetic process"/>
    <property type="evidence" value="ECO:0007669"/>
    <property type="project" value="UniProtKB-ARBA"/>
</dbReference>
<accession>A0A9W9WUB1</accession>
<proteinExistence type="inferred from homology"/>
<dbReference type="InterPro" id="IPR002018">
    <property type="entry name" value="CarbesteraseB"/>
</dbReference>
<organism evidence="5 6">
    <name type="scientific">Penicillium diatomitis</name>
    <dbReference type="NCBI Taxonomy" id="2819901"/>
    <lineage>
        <taxon>Eukaryota</taxon>
        <taxon>Fungi</taxon>
        <taxon>Dikarya</taxon>
        <taxon>Ascomycota</taxon>
        <taxon>Pezizomycotina</taxon>
        <taxon>Eurotiomycetes</taxon>
        <taxon>Eurotiomycetidae</taxon>
        <taxon>Eurotiales</taxon>
        <taxon>Aspergillaceae</taxon>
        <taxon>Penicillium</taxon>
    </lineage>
</organism>
<dbReference type="EC" id="3.1.1.-" evidence="3"/>
<dbReference type="InterPro" id="IPR050309">
    <property type="entry name" value="Type-B_Carboxylest/Lipase"/>
</dbReference>
<dbReference type="Proteomes" id="UP001148312">
    <property type="component" value="Unassembled WGS sequence"/>
</dbReference>
<gene>
    <name evidence="5" type="ORF">N7539_007911</name>
</gene>
<dbReference type="SUPFAM" id="SSF53474">
    <property type="entry name" value="alpha/beta-Hydrolases"/>
    <property type="match status" value="1"/>
</dbReference>
<dbReference type="PANTHER" id="PTHR11559">
    <property type="entry name" value="CARBOXYLESTERASE"/>
    <property type="match status" value="1"/>
</dbReference>
<dbReference type="GeneID" id="81627761"/>
<dbReference type="FunFam" id="3.40.50.1820:FF:000292">
    <property type="entry name" value="Carboxylic ester hydrolase"/>
    <property type="match status" value="1"/>
</dbReference>
<keyword evidence="6" id="KW-1185">Reference proteome</keyword>
<comment type="caution">
    <text evidence="5">The sequence shown here is derived from an EMBL/GenBank/DDBJ whole genome shotgun (WGS) entry which is preliminary data.</text>
</comment>
<dbReference type="Pfam" id="PF00135">
    <property type="entry name" value="COesterase"/>
    <property type="match status" value="1"/>
</dbReference>
<sequence>MLAIATSYLALWAGVAHAAPSGTCAPMAHVANGTYTGVHSTSYNQDFFLGVPYAQQPVGNLRFKVPQSLNESWSGARDAKQYSDACVGYGVGDISKSDSIWYPNSEACLTLNIVRDSTVKQGSKLPVAVWIHGGGFYMGSGRDERYNMSTLVQNAHKIGKPFIAVTLNYRLSTWGFIGSSEIAGSGNTNLGLRDQRLALHWVKENIAAFGGDPEKVTIWGESSGAMSVGYQLTAYGGRDDKLFRAGIMESGGSINPNFAQTANVSSFQTMYDNLTATVNCSGVADTLQCLREVPFDTLNSVLNGTGGLPAYGFLPVVDGDILQKFGSVQLKNHEFVKVPIISGTNTDEGTGFGPVGINTTEQWYQYLTGPDGQHIPPPLARRILELYPDDPSQGIPAYLGDQRVPEKGYEWRRTSAFAGDVTMHANRRRQCEAWAEVSAPAYCYRFNVHPADVPLLSGATHFMEVAFVFNNIAGRGYHYGKPFAGVPQSYIDLSDMMSTMWISFIHDLDPNSHAVKQDVHWEKYGEKKPVDLVFSANVTSYMEPDTWRKDGIDFINSIARALWR</sequence>
<reference evidence="5" key="1">
    <citation type="submission" date="2022-12" db="EMBL/GenBank/DDBJ databases">
        <authorList>
            <person name="Petersen C."/>
        </authorList>
    </citation>
    <scope>NUCLEOTIDE SEQUENCE</scope>
    <source>
        <strain evidence="5">IBT 30728</strain>
    </source>
</reference>
<evidence type="ECO:0000256" key="3">
    <source>
        <dbReference type="RuleBase" id="RU361235"/>
    </source>
</evidence>
<name>A0A9W9WUB1_9EURO</name>
<feature type="chain" id="PRO_5041013695" description="Carboxylic ester hydrolase" evidence="3">
    <location>
        <begin position="19"/>
        <end position="564"/>
    </location>
</feature>
<keyword evidence="2 3" id="KW-0378">Hydrolase</keyword>
<dbReference type="GO" id="GO:0016787">
    <property type="term" value="F:hydrolase activity"/>
    <property type="evidence" value="ECO:0007669"/>
    <property type="project" value="UniProtKB-KW"/>
</dbReference>
<feature type="signal peptide" evidence="3">
    <location>
        <begin position="1"/>
        <end position="18"/>
    </location>
</feature>
<dbReference type="GO" id="GO:0072330">
    <property type="term" value="P:monocarboxylic acid biosynthetic process"/>
    <property type="evidence" value="ECO:0007669"/>
    <property type="project" value="UniProtKB-ARBA"/>
</dbReference>
<dbReference type="InterPro" id="IPR029058">
    <property type="entry name" value="AB_hydrolase_fold"/>
</dbReference>
<evidence type="ECO:0000256" key="2">
    <source>
        <dbReference type="ARBA" id="ARBA00022801"/>
    </source>
</evidence>